<feature type="region of interest" description="Disordered" evidence="1">
    <location>
        <begin position="383"/>
        <end position="427"/>
    </location>
</feature>
<evidence type="ECO:0000256" key="1">
    <source>
        <dbReference type="SAM" id="MobiDB-lite"/>
    </source>
</evidence>
<feature type="compositionally biased region" description="Polar residues" evidence="1">
    <location>
        <begin position="407"/>
        <end position="418"/>
    </location>
</feature>
<proteinExistence type="predicted"/>
<gene>
    <name evidence="2" type="ORF">NBG84_00275</name>
</gene>
<organism evidence="2 3">
    <name type="scientific">Streptomyces albipurpureus</name>
    <dbReference type="NCBI Taxonomy" id="2897419"/>
    <lineage>
        <taxon>Bacteria</taxon>
        <taxon>Bacillati</taxon>
        <taxon>Actinomycetota</taxon>
        <taxon>Actinomycetes</taxon>
        <taxon>Kitasatosporales</taxon>
        <taxon>Streptomycetaceae</taxon>
        <taxon>Streptomyces</taxon>
    </lineage>
</organism>
<dbReference type="EMBL" id="JAMQAW010000001">
    <property type="protein sequence ID" value="MCM2386759.1"/>
    <property type="molecule type" value="Genomic_DNA"/>
</dbReference>
<sequence>MTGTRAPSAPLLVVIGNPTNRRVALFQQAARAARLPDVRVVPWLAVLRGQARFHAGELVRLDSPGEDAEVERELRGVDDPTRVEGTARWYERFTAAVRDVASAVAAAGGTLLDDPQDLAVLFDKRLCHGVLREAGIAVPQSPTSGPDAPLVRGWADVRALQEGTGLRRVFIKLAHGSSASGVLAVETASGGRVQATTSVERDGRGRLFNSLRVRRYSTEREVGALVDALAPDGLHIERWLPKASQGGRTADLRVVVIAGRATHAVVRTSRSPMTNLHLGGARGDLAAARTSIEIAGGDWAGALRLCEAAAERFPGSLRVGVDLLPSPDWRGFSIGEVNGFGDLLPGLTGLPGSGAETQETYAAQISAVRSRCATLTREARAAPGALEATAPPAPIKEASERQPAWRESSTPGSPAPTRTRNHHRARW</sequence>
<dbReference type="NCBIfam" id="NF038074">
    <property type="entry name" value="fam_STM4014"/>
    <property type="match status" value="1"/>
</dbReference>
<dbReference type="SUPFAM" id="SSF56059">
    <property type="entry name" value="Glutathione synthetase ATP-binding domain-like"/>
    <property type="match status" value="1"/>
</dbReference>
<evidence type="ECO:0000313" key="3">
    <source>
        <dbReference type="Proteomes" id="UP001431429"/>
    </source>
</evidence>
<dbReference type="InterPro" id="IPR047778">
    <property type="entry name" value="STM4014-like"/>
</dbReference>
<dbReference type="Proteomes" id="UP001431429">
    <property type="component" value="Unassembled WGS sequence"/>
</dbReference>
<protein>
    <submittedName>
        <fullName evidence="2">STM4014 family protein</fullName>
    </submittedName>
</protein>
<comment type="caution">
    <text evidence="2">The sequence shown here is derived from an EMBL/GenBank/DDBJ whole genome shotgun (WGS) entry which is preliminary data.</text>
</comment>
<keyword evidence="3" id="KW-1185">Reference proteome</keyword>
<evidence type="ECO:0000313" key="2">
    <source>
        <dbReference type="EMBL" id="MCM2386759.1"/>
    </source>
</evidence>
<dbReference type="Gene3D" id="3.30.470.20">
    <property type="entry name" value="ATP-grasp fold, B domain"/>
    <property type="match status" value="1"/>
</dbReference>
<name>A0ABT0UEN2_9ACTN</name>
<dbReference type="RefSeq" id="WP_250917129.1">
    <property type="nucleotide sequence ID" value="NZ_JAMQAW010000001.1"/>
</dbReference>
<accession>A0ABT0UEN2</accession>
<reference evidence="2" key="1">
    <citation type="submission" date="2022-06" db="EMBL/GenBank/DDBJ databases">
        <title>Genome public.</title>
        <authorList>
            <person name="Sun Q."/>
        </authorList>
    </citation>
    <scope>NUCLEOTIDE SEQUENCE</scope>
    <source>
        <strain evidence="2">CWNU-1</strain>
    </source>
</reference>